<feature type="region of interest" description="Disordered" evidence="1">
    <location>
        <begin position="1"/>
        <end position="30"/>
    </location>
</feature>
<reference evidence="2 3" key="1">
    <citation type="journal article" date="2024" name="BMC Genomics">
        <title>De novo assembly and annotation of Popillia japonica's genome with initial clues to its potential as an invasive pest.</title>
        <authorList>
            <person name="Cucini C."/>
            <person name="Boschi S."/>
            <person name="Funari R."/>
            <person name="Cardaioli E."/>
            <person name="Iannotti N."/>
            <person name="Marturano G."/>
            <person name="Paoli F."/>
            <person name="Bruttini M."/>
            <person name="Carapelli A."/>
            <person name="Frati F."/>
            <person name="Nardi F."/>
        </authorList>
    </citation>
    <scope>NUCLEOTIDE SEQUENCE [LARGE SCALE GENOMIC DNA]</scope>
    <source>
        <strain evidence="2">DMR45628</strain>
    </source>
</reference>
<dbReference type="Proteomes" id="UP001458880">
    <property type="component" value="Unassembled WGS sequence"/>
</dbReference>
<sequence length="115" mass="13631">MSDIEMTSDSAWETSEESSSEEEFIREKRTRNENYLDETVTQYDDAEFKDHFRVSKEVARDVCEHFKNSDYFKRQSGDENDLEERNIEDRNDGDEERYGNGNAVRDHVANHLLNL</sequence>
<evidence type="ECO:0000256" key="1">
    <source>
        <dbReference type="SAM" id="MobiDB-lite"/>
    </source>
</evidence>
<keyword evidence="3" id="KW-1185">Reference proteome</keyword>
<dbReference type="EMBL" id="JASPKY010000096">
    <property type="protein sequence ID" value="KAK9737696.1"/>
    <property type="molecule type" value="Genomic_DNA"/>
</dbReference>
<feature type="compositionally biased region" description="Basic and acidic residues" evidence="1">
    <location>
        <begin position="73"/>
        <end position="90"/>
    </location>
</feature>
<comment type="caution">
    <text evidence="2">The sequence shown here is derived from an EMBL/GenBank/DDBJ whole genome shotgun (WGS) entry which is preliminary data.</text>
</comment>
<evidence type="ECO:0000313" key="3">
    <source>
        <dbReference type="Proteomes" id="UP001458880"/>
    </source>
</evidence>
<organism evidence="2 3">
    <name type="scientific">Popillia japonica</name>
    <name type="common">Japanese beetle</name>
    <dbReference type="NCBI Taxonomy" id="7064"/>
    <lineage>
        <taxon>Eukaryota</taxon>
        <taxon>Metazoa</taxon>
        <taxon>Ecdysozoa</taxon>
        <taxon>Arthropoda</taxon>
        <taxon>Hexapoda</taxon>
        <taxon>Insecta</taxon>
        <taxon>Pterygota</taxon>
        <taxon>Neoptera</taxon>
        <taxon>Endopterygota</taxon>
        <taxon>Coleoptera</taxon>
        <taxon>Polyphaga</taxon>
        <taxon>Scarabaeiformia</taxon>
        <taxon>Scarabaeidae</taxon>
        <taxon>Rutelinae</taxon>
        <taxon>Popillia</taxon>
    </lineage>
</organism>
<accession>A0AAW1LVF9</accession>
<protein>
    <submittedName>
        <fullName evidence="2">Uncharacterized protein</fullName>
    </submittedName>
</protein>
<evidence type="ECO:0000313" key="2">
    <source>
        <dbReference type="EMBL" id="KAK9737696.1"/>
    </source>
</evidence>
<proteinExistence type="predicted"/>
<gene>
    <name evidence="2" type="ORF">QE152_g10491</name>
</gene>
<dbReference type="AlphaFoldDB" id="A0AAW1LVF9"/>
<name>A0AAW1LVF9_POPJA</name>
<feature type="region of interest" description="Disordered" evidence="1">
    <location>
        <begin position="73"/>
        <end position="105"/>
    </location>
</feature>